<dbReference type="PANTHER" id="PTHR33711:SF9">
    <property type="entry name" value="PROTOCATECHUATE 3,4-DIOXYGENASE ALPHA CHAIN"/>
    <property type="match status" value="1"/>
</dbReference>
<dbReference type="RefSeq" id="WP_068831194.1">
    <property type="nucleotide sequence ID" value="NZ_JBHSMX010000011.1"/>
</dbReference>
<dbReference type="Gene3D" id="2.60.130.10">
    <property type="entry name" value="Aromatic compound dioxygenase"/>
    <property type="match status" value="1"/>
</dbReference>
<dbReference type="InterPro" id="IPR000627">
    <property type="entry name" value="Intradiol_dOase_C"/>
</dbReference>
<dbReference type="EC" id="1.13.11.3" evidence="5"/>
<keyword evidence="2" id="KW-0223">Dioxygenase</keyword>
<proteinExistence type="inferred from homology"/>
<evidence type="ECO:0000313" key="5">
    <source>
        <dbReference type="EMBL" id="MFC5520703.1"/>
    </source>
</evidence>
<accession>A0ABW0Q8B5</accession>
<organism evidence="5 6">
    <name type="scientific">Polaromonas jejuensis</name>
    <dbReference type="NCBI Taxonomy" id="457502"/>
    <lineage>
        <taxon>Bacteria</taxon>
        <taxon>Pseudomonadati</taxon>
        <taxon>Pseudomonadota</taxon>
        <taxon>Betaproteobacteria</taxon>
        <taxon>Burkholderiales</taxon>
        <taxon>Comamonadaceae</taxon>
        <taxon>Polaromonas</taxon>
    </lineage>
</organism>
<evidence type="ECO:0000259" key="4">
    <source>
        <dbReference type="Pfam" id="PF00775"/>
    </source>
</evidence>
<dbReference type="Pfam" id="PF00775">
    <property type="entry name" value="Dioxygenase_C"/>
    <property type="match status" value="1"/>
</dbReference>
<name>A0ABW0Q8B5_9BURK</name>
<feature type="domain" description="Intradiol ring-cleavage dioxygenases" evidence="4">
    <location>
        <begin position="41"/>
        <end position="116"/>
    </location>
</feature>
<dbReference type="NCBIfam" id="TIGR02423">
    <property type="entry name" value="protocat_alph"/>
    <property type="match status" value="1"/>
</dbReference>
<reference evidence="6" key="1">
    <citation type="journal article" date="2019" name="Int. J. Syst. Evol. Microbiol.">
        <title>The Global Catalogue of Microorganisms (GCM) 10K type strain sequencing project: providing services to taxonomists for standard genome sequencing and annotation.</title>
        <authorList>
            <consortium name="The Broad Institute Genomics Platform"/>
            <consortium name="The Broad Institute Genome Sequencing Center for Infectious Disease"/>
            <person name="Wu L."/>
            <person name="Ma J."/>
        </authorList>
    </citation>
    <scope>NUCLEOTIDE SEQUENCE [LARGE SCALE GENOMIC DNA]</scope>
    <source>
        <strain evidence="6">CGMCC 4.7277</strain>
    </source>
</reference>
<dbReference type="PANTHER" id="PTHR33711">
    <property type="entry name" value="DIOXYGENASE, PUTATIVE (AFU_ORTHOLOGUE AFUA_2G02910)-RELATED"/>
    <property type="match status" value="1"/>
</dbReference>
<evidence type="ECO:0000256" key="1">
    <source>
        <dbReference type="ARBA" id="ARBA00007825"/>
    </source>
</evidence>
<keyword evidence="3 5" id="KW-0560">Oxidoreductase</keyword>
<dbReference type="InterPro" id="IPR012786">
    <property type="entry name" value="Protocat_dOase_a"/>
</dbReference>
<evidence type="ECO:0000256" key="3">
    <source>
        <dbReference type="ARBA" id="ARBA00023002"/>
    </source>
</evidence>
<sequence length="203" mass="21787">MSQLKQTPSQTVGPYFAYGLAPSQYGYDLKSLFTPVLAQPHAAGEHIRITGQVFDGAGNPVNDALVEISQPDANGQPVASVADAEARGFAGFGRCGTGTLAQNHYVFDTVKPGVAEGFENKGQAPFINVCVTMRGLLVHTFTRIYFDDEAAANSQDAVLASVPAERRATLIAKRQMTGAGPVYRFDIHMQDSARGKETVFFDL</sequence>
<comment type="similarity">
    <text evidence="1">Belongs to the intradiol ring-cleavage dioxygenase family.</text>
</comment>
<dbReference type="InterPro" id="IPR015889">
    <property type="entry name" value="Intradiol_dOase_core"/>
</dbReference>
<evidence type="ECO:0000256" key="2">
    <source>
        <dbReference type="ARBA" id="ARBA00022964"/>
    </source>
</evidence>
<gene>
    <name evidence="5" type="primary">pcaG</name>
    <name evidence="5" type="ORF">ACFPP7_07200</name>
</gene>
<dbReference type="GO" id="GO:0018578">
    <property type="term" value="F:protocatechuate 3,4-dioxygenase activity"/>
    <property type="evidence" value="ECO:0007669"/>
    <property type="project" value="UniProtKB-EC"/>
</dbReference>
<dbReference type="InterPro" id="IPR050770">
    <property type="entry name" value="Intradiol_RC_Dioxygenase"/>
</dbReference>
<protein>
    <submittedName>
        <fullName evidence="5">Protocatechuate 3,4-dioxygenase subunit alpha</fullName>
        <ecNumber evidence="5">1.13.11.3</ecNumber>
    </submittedName>
</protein>
<keyword evidence="6" id="KW-1185">Reference proteome</keyword>
<dbReference type="CDD" id="cd03463">
    <property type="entry name" value="3_4-PCD_alpha"/>
    <property type="match status" value="1"/>
</dbReference>
<dbReference type="Proteomes" id="UP001596084">
    <property type="component" value="Unassembled WGS sequence"/>
</dbReference>
<dbReference type="EMBL" id="JBHSMX010000011">
    <property type="protein sequence ID" value="MFC5520703.1"/>
    <property type="molecule type" value="Genomic_DNA"/>
</dbReference>
<evidence type="ECO:0000313" key="6">
    <source>
        <dbReference type="Proteomes" id="UP001596084"/>
    </source>
</evidence>
<dbReference type="SUPFAM" id="SSF49482">
    <property type="entry name" value="Aromatic compound dioxygenase"/>
    <property type="match status" value="1"/>
</dbReference>
<comment type="caution">
    <text evidence="5">The sequence shown here is derived from an EMBL/GenBank/DDBJ whole genome shotgun (WGS) entry which is preliminary data.</text>
</comment>